<comment type="caution">
    <text evidence="1">The sequence shown here is derived from an EMBL/GenBank/DDBJ whole genome shotgun (WGS) entry which is preliminary data.</text>
</comment>
<protein>
    <submittedName>
        <fullName evidence="1">Abi family protein</fullName>
    </submittedName>
</protein>
<dbReference type="OrthoDB" id="5363652at2"/>
<dbReference type="Proteomes" id="UP000434044">
    <property type="component" value="Unassembled WGS sequence"/>
</dbReference>
<dbReference type="Pfam" id="PF07751">
    <property type="entry name" value="Abi_2"/>
    <property type="match status" value="1"/>
</dbReference>
<dbReference type="AlphaFoldDB" id="A0A6N8ECU1"/>
<gene>
    <name evidence="1" type="ORF">GJ668_09830</name>
</gene>
<organism evidence="1 2">
    <name type="scientific">Allochromatium palmeri</name>
    <dbReference type="NCBI Taxonomy" id="231048"/>
    <lineage>
        <taxon>Bacteria</taxon>
        <taxon>Pseudomonadati</taxon>
        <taxon>Pseudomonadota</taxon>
        <taxon>Gammaproteobacteria</taxon>
        <taxon>Chromatiales</taxon>
        <taxon>Chromatiaceae</taxon>
        <taxon>Allochromatium</taxon>
    </lineage>
</organism>
<name>A0A6N8ECU1_9GAMM</name>
<dbReference type="RefSeq" id="WP_155449978.1">
    <property type="nucleotide sequence ID" value="NZ_WNKT01000018.1"/>
</dbReference>
<evidence type="ECO:0000313" key="1">
    <source>
        <dbReference type="EMBL" id="MTW21391.1"/>
    </source>
</evidence>
<evidence type="ECO:0000313" key="2">
    <source>
        <dbReference type="Proteomes" id="UP000434044"/>
    </source>
</evidence>
<keyword evidence="2" id="KW-1185">Reference proteome</keyword>
<sequence length="309" mass="36253">MTKPAKTYAEQLQLLKDRGLHVPDASFALHCLAHHNYYRLSAYRVPFTEPGQPDRFQPGTTFDQLWKLYQFDRELRRLVIEGCKRVEISVRSRWAYEIGHQLGPLAYLDNRHFADPAIHARTLTKLERELVRSREEFIRYHRETLRQPWPPVWVLIEIASFGNISSLLQQTQPPRLRQAVADTYGLDEKTFCSLLHHLSVVRNTAAHHSRLWNRRFTVTFQLPRKKPPHLWPNFSTCPHHGTGRERNLYNTLVLLVHLIEYIEPNGCWPRRLVAHLATLDPALQTHMGCPDDWRQRPLWQPLSLPGEPA</sequence>
<accession>A0A6N8ECU1</accession>
<reference evidence="1 2" key="1">
    <citation type="submission" date="2019-11" db="EMBL/GenBank/DDBJ databases">
        <title>Whole-genome sequence of the anaerobic purple sulfur bacterium Allochromatium palmeri DSM 15591.</title>
        <authorList>
            <person name="Kyndt J.A."/>
            <person name="Meyer T.E."/>
        </authorList>
    </citation>
    <scope>NUCLEOTIDE SEQUENCE [LARGE SCALE GENOMIC DNA]</scope>
    <source>
        <strain evidence="1 2">DSM 15591</strain>
    </source>
</reference>
<proteinExistence type="predicted"/>
<dbReference type="EMBL" id="WNKT01000018">
    <property type="protein sequence ID" value="MTW21391.1"/>
    <property type="molecule type" value="Genomic_DNA"/>
</dbReference>
<dbReference type="InterPro" id="IPR011664">
    <property type="entry name" value="Abi_system_AbiD/AbiF-like"/>
</dbReference>